<proteinExistence type="predicted"/>
<name>G2YE97_BOTF4</name>
<evidence type="ECO:0000313" key="3">
    <source>
        <dbReference type="Proteomes" id="UP000008177"/>
    </source>
</evidence>
<gene>
    <name evidence="2" type="ORF">BofuT4_uP024940.1</name>
</gene>
<dbReference type="InParanoid" id="G2YE97"/>
<accession>G2YE97</accession>
<reference evidence="3" key="1">
    <citation type="journal article" date="2011" name="PLoS Genet.">
        <title>Genomic analysis of the necrotrophic fungal pathogens Sclerotinia sclerotiorum and Botrytis cinerea.</title>
        <authorList>
            <person name="Amselem J."/>
            <person name="Cuomo C.A."/>
            <person name="van Kan J.A."/>
            <person name="Viaud M."/>
            <person name="Benito E.P."/>
            <person name="Couloux A."/>
            <person name="Coutinho P.M."/>
            <person name="de Vries R.P."/>
            <person name="Dyer P.S."/>
            <person name="Fillinger S."/>
            <person name="Fournier E."/>
            <person name="Gout L."/>
            <person name="Hahn M."/>
            <person name="Kohn L."/>
            <person name="Lapalu N."/>
            <person name="Plummer K.M."/>
            <person name="Pradier J.M."/>
            <person name="Quevillon E."/>
            <person name="Sharon A."/>
            <person name="Simon A."/>
            <person name="ten Have A."/>
            <person name="Tudzynski B."/>
            <person name="Tudzynski P."/>
            <person name="Wincker P."/>
            <person name="Andrew M."/>
            <person name="Anthouard V."/>
            <person name="Beever R.E."/>
            <person name="Beffa R."/>
            <person name="Benoit I."/>
            <person name="Bouzid O."/>
            <person name="Brault B."/>
            <person name="Chen Z."/>
            <person name="Choquer M."/>
            <person name="Collemare J."/>
            <person name="Cotton P."/>
            <person name="Danchin E.G."/>
            <person name="Da Silva C."/>
            <person name="Gautier A."/>
            <person name="Giraud C."/>
            <person name="Giraud T."/>
            <person name="Gonzalez C."/>
            <person name="Grossetete S."/>
            <person name="Guldener U."/>
            <person name="Henrissat B."/>
            <person name="Howlett B.J."/>
            <person name="Kodira C."/>
            <person name="Kretschmer M."/>
            <person name="Lappartient A."/>
            <person name="Leroch M."/>
            <person name="Levis C."/>
            <person name="Mauceli E."/>
            <person name="Neuveglise C."/>
            <person name="Oeser B."/>
            <person name="Pearson M."/>
            <person name="Poulain J."/>
            <person name="Poussereau N."/>
            <person name="Quesneville H."/>
            <person name="Rascle C."/>
            <person name="Schumacher J."/>
            <person name="Segurens B."/>
            <person name="Sexton A."/>
            <person name="Silva E."/>
            <person name="Sirven C."/>
            <person name="Soanes D.M."/>
            <person name="Talbot N.J."/>
            <person name="Templeton M."/>
            <person name="Yandava C."/>
            <person name="Yarden O."/>
            <person name="Zeng Q."/>
            <person name="Rollins J.A."/>
            <person name="Lebrun M.H."/>
            <person name="Dickman M."/>
        </authorList>
    </citation>
    <scope>NUCLEOTIDE SEQUENCE [LARGE SCALE GENOMIC DNA]</scope>
    <source>
        <strain evidence="3">T4</strain>
    </source>
</reference>
<feature type="compositionally biased region" description="Basic and acidic residues" evidence="1">
    <location>
        <begin position="17"/>
        <end position="28"/>
    </location>
</feature>
<sequence length="51" mass="5839">MAVINWKLVHAPSNHHSQNDHPPTETRAPEYLQVSQSRHQDAPSLSTRNVR</sequence>
<feature type="compositionally biased region" description="Polar residues" evidence="1">
    <location>
        <begin position="33"/>
        <end position="51"/>
    </location>
</feature>
<dbReference type="AlphaFoldDB" id="G2YE97"/>
<evidence type="ECO:0000256" key="1">
    <source>
        <dbReference type="SAM" id="MobiDB-lite"/>
    </source>
</evidence>
<protein>
    <submittedName>
        <fullName evidence="2">Uncharacterized protein</fullName>
    </submittedName>
</protein>
<feature type="region of interest" description="Disordered" evidence="1">
    <location>
        <begin position="1"/>
        <end position="51"/>
    </location>
</feature>
<dbReference type="EMBL" id="FQ790323">
    <property type="protein sequence ID" value="CCD50095.1"/>
    <property type="molecule type" value="Genomic_DNA"/>
</dbReference>
<organism evidence="2 3">
    <name type="scientific">Botryotinia fuckeliana (strain T4)</name>
    <name type="common">Noble rot fungus</name>
    <name type="synonym">Botrytis cinerea</name>
    <dbReference type="NCBI Taxonomy" id="999810"/>
    <lineage>
        <taxon>Eukaryota</taxon>
        <taxon>Fungi</taxon>
        <taxon>Dikarya</taxon>
        <taxon>Ascomycota</taxon>
        <taxon>Pezizomycotina</taxon>
        <taxon>Leotiomycetes</taxon>
        <taxon>Helotiales</taxon>
        <taxon>Sclerotiniaceae</taxon>
        <taxon>Botrytis</taxon>
    </lineage>
</organism>
<dbReference type="Proteomes" id="UP000008177">
    <property type="component" value="Unplaced contigs"/>
</dbReference>
<evidence type="ECO:0000313" key="2">
    <source>
        <dbReference type="EMBL" id="CCD50095.1"/>
    </source>
</evidence>
<dbReference type="HOGENOM" id="CLU_3106089_0_0_1"/>